<evidence type="ECO:0000313" key="1">
    <source>
        <dbReference type="EMBL" id="MFD2523738.1"/>
    </source>
</evidence>
<keyword evidence="2" id="KW-1185">Reference proteome</keyword>
<evidence type="ECO:0000313" key="2">
    <source>
        <dbReference type="Proteomes" id="UP001597510"/>
    </source>
</evidence>
<dbReference type="RefSeq" id="WP_340233947.1">
    <property type="nucleotide sequence ID" value="NZ_JBBEWC010000001.1"/>
</dbReference>
<dbReference type="PROSITE" id="PS51257">
    <property type="entry name" value="PROKAR_LIPOPROTEIN"/>
    <property type="match status" value="1"/>
</dbReference>
<protein>
    <recommendedName>
        <fullName evidence="3">DUF4595 domain-containing protein</fullName>
    </recommendedName>
</protein>
<organism evidence="1 2">
    <name type="scientific">Emticicia soli</name>
    <dbReference type="NCBI Taxonomy" id="2027878"/>
    <lineage>
        <taxon>Bacteria</taxon>
        <taxon>Pseudomonadati</taxon>
        <taxon>Bacteroidota</taxon>
        <taxon>Cytophagia</taxon>
        <taxon>Cytophagales</taxon>
        <taxon>Leadbetterellaceae</taxon>
        <taxon>Emticicia</taxon>
    </lineage>
</organism>
<reference evidence="2" key="1">
    <citation type="journal article" date="2019" name="Int. J. Syst. Evol. Microbiol.">
        <title>The Global Catalogue of Microorganisms (GCM) 10K type strain sequencing project: providing services to taxonomists for standard genome sequencing and annotation.</title>
        <authorList>
            <consortium name="The Broad Institute Genomics Platform"/>
            <consortium name="The Broad Institute Genome Sequencing Center for Infectious Disease"/>
            <person name="Wu L."/>
            <person name="Ma J."/>
        </authorList>
    </citation>
    <scope>NUCLEOTIDE SEQUENCE [LARGE SCALE GENOMIC DNA]</scope>
    <source>
        <strain evidence="2">KCTC 52344</strain>
    </source>
</reference>
<name>A0ABW5JDK4_9BACT</name>
<proteinExistence type="predicted"/>
<dbReference type="EMBL" id="JBHULC010000038">
    <property type="protein sequence ID" value="MFD2523738.1"/>
    <property type="molecule type" value="Genomic_DNA"/>
</dbReference>
<sequence length="270" mass="30427">MKRFAFILSVSLVGFIASCTHVSDDDIDPDAVSKLAKCPLRSISSPTGAPFYSFEYTLKRIKRIVTHESGEVATTFNYDSKDRIEEMLIKVADNSVEYTVLFDYNNSGQINKSRTFIRDFQFMTNEFTYSGDHISNVSTQFDIFGSTVKGKTRVEYQGDNVSKVFTQIDGFPELLTFEGISYDNKPQFLPTGYRTMALGFIGIANNFFAAFGKNNPTQVKVYDDNGKLFETTQTSYEYDKNGIVTSAEQTLTNADNVATVRKIIFEFVCL</sequence>
<evidence type="ECO:0008006" key="3">
    <source>
        <dbReference type="Google" id="ProtNLM"/>
    </source>
</evidence>
<comment type="caution">
    <text evidence="1">The sequence shown here is derived from an EMBL/GenBank/DDBJ whole genome shotgun (WGS) entry which is preliminary data.</text>
</comment>
<dbReference type="Proteomes" id="UP001597510">
    <property type="component" value="Unassembled WGS sequence"/>
</dbReference>
<gene>
    <name evidence="1" type="ORF">ACFSR2_22755</name>
</gene>
<accession>A0ABW5JDK4</accession>